<dbReference type="SUPFAM" id="SSF51445">
    <property type="entry name" value="(Trans)glycosidases"/>
    <property type="match status" value="2"/>
</dbReference>
<evidence type="ECO:0000256" key="6">
    <source>
        <dbReference type="RuleBase" id="RU000489"/>
    </source>
</evidence>
<dbReference type="SUPFAM" id="SSF57625">
    <property type="entry name" value="Invertebrate chitin-binding proteins"/>
    <property type="match status" value="1"/>
</dbReference>
<evidence type="ECO:0000256" key="1">
    <source>
        <dbReference type="ARBA" id="ARBA00009121"/>
    </source>
</evidence>
<accession>A0A8J5JX91</accession>
<organism evidence="10 11">
    <name type="scientific">Homarus americanus</name>
    <name type="common">American lobster</name>
    <dbReference type="NCBI Taxonomy" id="6706"/>
    <lineage>
        <taxon>Eukaryota</taxon>
        <taxon>Metazoa</taxon>
        <taxon>Ecdysozoa</taxon>
        <taxon>Arthropoda</taxon>
        <taxon>Crustacea</taxon>
        <taxon>Multicrustacea</taxon>
        <taxon>Malacostraca</taxon>
        <taxon>Eumalacostraca</taxon>
        <taxon>Eucarida</taxon>
        <taxon>Decapoda</taxon>
        <taxon>Pleocyemata</taxon>
        <taxon>Astacidea</taxon>
        <taxon>Nephropoidea</taxon>
        <taxon>Nephropidae</taxon>
        <taxon>Homarus</taxon>
    </lineage>
</organism>
<evidence type="ECO:0000313" key="10">
    <source>
        <dbReference type="EMBL" id="KAG7163150.1"/>
    </source>
</evidence>
<dbReference type="PANTHER" id="PTHR11177:SF360">
    <property type="entry name" value="CHITINASE 4-RELATED"/>
    <property type="match status" value="1"/>
</dbReference>
<keyword evidence="3 6" id="KW-0378">Hydrolase</keyword>
<feature type="region of interest" description="Disordered" evidence="7">
    <location>
        <begin position="473"/>
        <end position="510"/>
    </location>
</feature>
<dbReference type="PROSITE" id="PS51910">
    <property type="entry name" value="GH18_2"/>
    <property type="match status" value="1"/>
</dbReference>
<dbReference type="InterPro" id="IPR001579">
    <property type="entry name" value="Glyco_hydro_18_chit_AS"/>
</dbReference>
<name>A0A8J5JX91_HOMAM</name>
<feature type="compositionally biased region" description="Low complexity" evidence="7">
    <location>
        <begin position="475"/>
        <end position="484"/>
    </location>
</feature>
<protein>
    <submittedName>
        <fullName evidence="10">Chitinase 10-like 1</fullName>
    </submittedName>
</protein>
<feature type="compositionally biased region" description="Low complexity" evidence="7">
    <location>
        <begin position="498"/>
        <end position="510"/>
    </location>
</feature>
<dbReference type="Pfam" id="PF01607">
    <property type="entry name" value="CBM_14"/>
    <property type="match status" value="1"/>
</dbReference>
<proteinExistence type="inferred from homology"/>
<feature type="compositionally biased region" description="Pro residues" evidence="7">
    <location>
        <begin position="485"/>
        <end position="494"/>
    </location>
</feature>
<dbReference type="GO" id="GO:0005576">
    <property type="term" value="C:extracellular region"/>
    <property type="evidence" value="ECO:0007669"/>
    <property type="project" value="InterPro"/>
</dbReference>
<dbReference type="SUPFAM" id="SSF54556">
    <property type="entry name" value="Chitinase insertion domain"/>
    <property type="match status" value="1"/>
</dbReference>
<evidence type="ECO:0000313" key="11">
    <source>
        <dbReference type="Proteomes" id="UP000747542"/>
    </source>
</evidence>
<dbReference type="InterPro" id="IPR036508">
    <property type="entry name" value="Chitin-bd_dom_sf"/>
</dbReference>
<dbReference type="PROSITE" id="PS01095">
    <property type="entry name" value="GH18_1"/>
    <property type="match status" value="1"/>
</dbReference>
<evidence type="ECO:0000256" key="2">
    <source>
        <dbReference type="ARBA" id="ARBA00022669"/>
    </source>
</evidence>
<dbReference type="InterPro" id="IPR001223">
    <property type="entry name" value="Glyco_hydro18_cat"/>
</dbReference>
<dbReference type="InterPro" id="IPR017853">
    <property type="entry name" value="GH"/>
</dbReference>
<reference evidence="10" key="1">
    <citation type="journal article" date="2021" name="Sci. Adv.">
        <title>The American lobster genome reveals insights on longevity, neural, and immune adaptations.</title>
        <authorList>
            <person name="Polinski J.M."/>
            <person name="Zimin A.V."/>
            <person name="Clark K.F."/>
            <person name="Kohn A.B."/>
            <person name="Sadowski N."/>
            <person name="Timp W."/>
            <person name="Ptitsyn A."/>
            <person name="Khanna P."/>
            <person name="Romanova D.Y."/>
            <person name="Williams P."/>
            <person name="Greenwood S.J."/>
            <person name="Moroz L.L."/>
            <person name="Walt D.R."/>
            <person name="Bodnar A.G."/>
        </authorList>
    </citation>
    <scope>NUCLEOTIDE SEQUENCE</scope>
    <source>
        <strain evidence="10">GMGI-L3</strain>
    </source>
</reference>
<dbReference type="InterPro" id="IPR029070">
    <property type="entry name" value="Chitinase_insertion_sf"/>
</dbReference>
<dbReference type="GO" id="GO:0005975">
    <property type="term" value="P:carbohydrate metabolic process"/>
    <property type="evidence" value="ECO:0007669"/>
    <property type="project" value="InterPro"/>
</dbReference>
<keyword evidence="2" id="KW-0147">Chitin-binding</keyword>
<dbReference type="Proteomes" id="UP000747542">
    <property type="component" value="Unassembled WGS sequence"/>
</dbReference>
<dbReference type="SMART" id="SM00494">
    <property type="entry name" value="ChtBD2"/>
    <property type="match status" value="1"/>
</dbReference>
<dbReference type="SMART" id="SM00636">
    <property type="entry name" value="Glyco_18"/>
    <property type="match status" value="1"/>
</dbReference>
<feature type="domain" description="Chitin-binding type-2" evidence="8">
    <location>
        <begin position="517"/>
        <end position="571"/>
    </location>
</feature>
<feature type="domain" description="GH18" evidence="9">
    <location>
        <begin position="67"/>
        <end position="469"/>
    </location>
</feature>
<dbReference type="GO" id="GO:0006032">
    <property type="term" value="P:chitin catabolic process"/>
    <property type="evidence" value="ECO:0007669"/>
    <property type="project" value="TreeGrafter"/>
</dbReference>
<evidence type="ECO:0000256" key="4">
    <source>
        <dbReference type="ARBA" id="ARBA00023157"/>
    </source>
</evidence>
<evidence type="ECO:0000256" key="5">
    <source>
        <dbReference type="ARBA" id="ARBA00023295"/>
    </source>
</evidence>
<dbReference type="InterPro" id="IPR002557">
    <property type="entry name" value="Chitin-bd_dom"/>
</dbReference>
<dbReference type="GO" id="GO:0008061">
    <property type="term" value="F:chitin binding"/>
    <property type="evidence" value="ECO:0007669"/>
    <property type="project" value="UniProtKB-KW"/>
</dbReference>
<dbReference type="Gene3D" id="3.20.20.80">
    <property type="entry name" value="Glycosidases"/>
    <property type="match status" value="1"/>
</dbReference>
<dbReference type="InterPro" id="IPR050314">
    <property type="entry name" value="Glycosyl_Hydrlase_18"/>
</dbReference>
<sequence length="575" mass="63306">MGYKLTNNDGETVGQHLCDLMAKEGHENVGPHQTGPSVWTVRSWVVTVAVLVLTEETHLAMAAGRNNKVVCYYSSWAHYRHGAAQYRVDDVPVELCTHVIYAFAVLDANSLTTVEHDPHLDKDQGLANYRRFLRLRSRNPQVKVRLPTLAPVPTLTPARVPTLTLAPVPTLTPAPVPTLTPAPLLLGLGGWTDSRSDKYSRLVSNSQRRAAFTAHVVRFLQDYGFDGLDLDWEYPAYQSSAADKEGFRLWVEELRTAFSPRGLLLTAAVSASKSVIDRGYDEPAVATALDQIHLMTYDFHGSWEKQVAHHAPLFPVPGQSHQFSADFAVNHWIKKGAPPAKLVLGVPFYGRSWTLAGSDASTGAAASGPGRPGPLMKDSGSLAYYEVCLAHERDGWTKVSSGEAPHLTSDDQWVGYDDIDTVTRKAQYALKKGLGGVMIWDIAMDDFRGSCSAGVNPLLSAISRTLRGASGLRLTGPPTTVMPTRPRPIIPTHPEPPRSITSRPRPTTASPTMQLNLAECRRLEYTADLVNCDHFYRCINDKVFHFQCPKGLHWRQSRASCDWPKAALCKARSVT</sequence>
<keyword evidence="11" id="KW-1185">Reference proteome</keyword>
<evidence type="ECO:0000259" key="8">
    <source>
        <dbReference type="PROSITE" id="PS50940"/>
    </source>
</evidence>
<dbReference type="InterPro" id="IPR011583">
    <property type="entry name" value="Chitinase_II/V-like_cat"/>
</dbReference>
<evidence type="ECO:0000259" key="9">
    <source>
        <dbReference type="PROSITE" id="PS51910"/>
    </source>
</evidence>
<comment type="caution">
    <text evidence="10">The sequence shown here is derived from an EMBL/GenBank/DDBJ whole genome shotgun (WGS) entry which is preliminary data.</text>
</comment>
<dbReference type="FunFam" id="3.10.50.10:FF:000001">
    <property type="entry name" value="Chitinase 3-like 1"/>
    <property type="match status" value="1"/>
</dbReference>
<gene>
    <name evidence="10" type="primary">Cht10-L1</name>
    <name evidence="10" type="ORF">Hamer_G002226</name>
</gene>
<dbReference type="PROSITE" id="PS50940">
    <property type="entry name" value="CHIT_BIND_II"/>
    <property type="match status" value="1"/>
</dbReference>
<dbReference type="GO" id="GO:0004568">
    <property type="term" value="F:chitinase activity"/>
    <property type="evidence" value="ECO:0007669"/>
    <property type="project" value="TreeGrafter"/>
</dbReference>
<dbReference type="Gene3D" id="2.170.140.10">
    <property type="entry name" value="Chitin binding domain"/>
    <property type="match status" value="1"/>
</dbReference>
<dbReference type="PANTHER" id="PTHR11177">
    <property type="entry name" value="CHITINASE"/>
    <property type="match status" value="1"/>
</dbReference>
<evidence type="ECO:0000256" key="7">
    <source>
        <dbReference type="SAM" id="MobiDB-lite"/>
    </source>
</evidence>
<dbReference type="Pfam" id="PF00704">
    <property type="entry name" value="Glyco_hydro_18"/>
    <property type="match status" value="2"/>
</dbReference>
<dbReference type="Gene3D" id="3.10.50.10">
    <property type="match status" value="1"/>
</dbReference>
<keyword evidence="4" id="KW-1015">Disulfide bond</keyword>
<dbReference type="EMBL" id="JAHLQT010026502">
    <property type="protein sequence ID" value="KAG7163150.1"/>
    <property type="molecule type" value="Genomic_DNA"/>
</dbReference>
<comment type="similarity">
    <text evidence="1">Belongs to the glycosyl hydrolase 18 family. Chitinase class II subfamily.</text>
</comment>
<keyword evidence="5 6" id="KW-0326">Glycosidase</keyword>
<dbReference type="AlphaFoldDB" id="A0A8J5JX91"/>
<evidence type="ECO:0000256" key="3">
    <source>
        <dbReference type="ARBA" id="ARBA00022801"/>
    </source>
</evidence>